<reference evidence="2 3" key="1">
    <citation type="submission" date="2016-03" db="EMBL/GenBank/DDBJ databases">
        <authorList>
            <person name="Cho S.-Y."/>
            <person name="Lim S."/>
            <person name="Kim H."/>
            <person name="Soh E.H."/>
            <person name="Moon J.S."/>
        </authorList>
    </citation>
    <scope>NUCLEOTIDE SEQUENCE [LARGE SCALE GENOMIC DNA]</scope>
    <source>
        <strain evidence="2 3">KCTC 3810</strain>
    </source>
</reference>
<dbReference type="SMART" id="SM00530">
    <property type="entry name" value="HTH_XRE"/>
    <property type="match status" value="1"/>
</dbReference>
<gene>
    <name evidence="2" type="ORF">A3783_08145</name>
</gene>
<dbReference type="Pfam" id="PF01381">
    <property type="entry name" value="HTH_3"/>
    <property type="match status" value="1"/>
</dbReference>
<sequence>MLGTRIKTLRKTKKMTQSEVAEGIMTKSMLSMIENGKATPSLPALQRIAERLHVSVDELLLDPRVTEMKQLLEQIESPKSKYYSEQQIIEMLSPYLDPAVPSYWQGQIYHKYGFALRFLNPEEGLRYFELAFDIFKNLDLRDQQIEVQISKVYFLFFLRRYEEAYQLIDAMMIIQDIPLSHETFLDYQMLQALRVSVKEDNWTESIVLLREGIAYMREKGVYIEVISYHRLLALFLSLTGDYASAKTELDKLNHFFLFTEANVYERLLVELTKGSIAIHQKDYAGIRYARERLVEVDIEASYHYIGQLEVYLCLWQQPGEKLEFDLQGAVAKIWGNVHIWRVASEYDLSEMLQTLALAMTKGTGLEHRDEVEQMTAHLSRGYFKQKIEQLLAELH</sequence>
<dbReference type="InterPro" id="IPR001387">
    <property type="entry name" value="Cro/C1-type_HTH"/>
</dbReference>
<keyword evidence="3" id="KW-1185">Reference proteome</keyword>
<feature type="domain" description="HTH cro/C1-type" evidence="1">
    <location>
        <begin position="6"/>
        <end position="59"/>
    </location>
</feature>
<comment type="caution">
    <text evidence="2">The sequence shown here is derived from an EMBL/GenBank/DDBJ whole genome shotgun (WGS) entry which is preliminary data.</text>
</comment>
<dbReference type="InterPro" id="IPR011990">
    <property type="entry name" value="TPR-like_helical_dom_sf"/>
</dbReference>
<dbReference type="Proteomes" id="UP000078447">
    <property type="component" value="Unassembled WGS sequence"/>
</dbReference>
<dbReference type="Gene3D" id="1.25.40.10">
    <property type="entry name" value="Tetratricopeptide repeat domain"/>
    <property type="match status" value="1"/>
</dbReference>
<name>A0ABX2VCM5_9BACL</name>
<evidence type="ECO:0000259" key="1">
    <source>
        <dbReference type="PROSITE" id="PS50943"/>
    </source>
</evidence>
<accession>A0ABX2VCM5</accession>
<dbReference type="InterPro" id="IPR053163">
    <property type="entry name" value="HTH-type_regulator_Rgg"/>
</dbReference>
<evidence type="ECO:0000313" key="3">
    <source>
        <dbReference type="Proteomes" id="UP000078447"/>
    </source>
</evidence>
<dbReference type="SUPFAM" id="SSF48452">
    <property type="entry name" value="TPR-like"/>
    <property type="match status" value="1"/>
</dbReference>
<dbReference type="RefSeq" id="WP_028106647.1">
    <property type="nucleotide sequence ID" value="NZ_LVVL01000001.1"/>
</dbReference>
<dbReference type="InterPro" id="IPR010982">
    <property type="entry name" value="Lambda_DNA-bd_dom_sf"/>
</dbReference>
<protein>
    <submittedName>
        <fullName evidence="2">Transcriptional regulator</fullName>
    </submittedName>
</protein>
<dbReference type="CDD" id="cd00093">
    <property type="entry name" value="HTH_XRE"/>
    <property type="match status" value="1"/>
</dbReference>
<dbReference type="PROSITE" id="PS50943">
    <property type="entry name" value="HTH_CROC1"/>
    <property type="match status" value="1"/>
</dbReference>
<organism evidence="2 3">
    <name type="scientific">Exiguobacterium undae</name>
    <dbReference type="NCBI Taxonomy" id="169177"/>
    <lineage>
        <taxon>Bacteria</taxon>
        <taxon>Bacillati</taxon>
        <taxon>Bacillota</taxon>
        <taxon>Bacilli</taxon>
        <taxon>Bacillales</taxon>
        <taxon>Bacillales Family XII. Incertae Sedis</taxon>
        <taxon>Exiguobacterium</taxon>
    </lineage>
</organism>
<dbReference type="EMBL" id="LVVL01000001">
    <property type="protein sequence ID" value="OAN15891.1"/>
    <property type="molecule type" value="Genomic_DNA"/>
</dbReference>
<dbReference type="SUPFAM" id="SSF47413">
    <property type="entry name" value="lambda repressor-like DNA-binding domains"/>
    <property type="match status" value="1"/>
</dbReference>
<proteinExistence type="predicted"/>
<dbReference type="PANTHER" id="PTHR37038">
    <property type="entry name" value="TRANSCRIPTIONAL REGULATOR-RELATED"/>
    <property type="match status" value="1"/>
</dbReference>
<evidence type="ECO:0000313" key="2">
    <source>
        <dbReference type="EMBL" id="OAN15891.1"/>
    </source>
</evidence>